<reference evidence="9" key="1">
    <citation type="submission" date="2020-11" db="EMBL/GenBank/DDBJ databases">
        <authorList>
            <person name="Tran Van P."/>
        </authorList>
    </citation>
    <scope>NUCLEOTIDE SEQUENCE</scope>
</reference>
<dbReference type="PANTHER" id="PTHR48041:SF139">
    <property type="entry name" value="PROTEIN SCARLET"/>
    <property type="match status" value="1"/>
</dbReference>
<dbReference type="InterPro" id="IPR050352">
    <property type="entry name" value="ABCG_transporters"/>
</dbReference>
<evidence type="ECO:0000256" key="2">
    <source>
        <dbReference type="ARBA" id="ARBA00005814"/>
    </source>
</evidence>
<dbReference type="SUPFAM" id="SSF52540">
    <property type="entry name" value="P-loop containing nucleoside triphosphate hydrolases"/>
    <property type="match status" value="1"/>
</dbReference>
<evidence type="ECO:0000259" key="8">
    <source>
        <dbReference type="Pfam" id="PF00005"/>
    </source>
</evidence>
<dbReference type="GO" id="GO:0016887">
    <property type="term" value="F:ATP hydrolysis activity"/>
    <property type="evidence" value="ECO:0007669"/>
    <property type="project" value="InterPro"/>
</dbReference>
<evidence type="ECO:0000256" key="7">
    <source>
        <dbReference type="SAM" id="SignalP"/>
    </source>
</evidence>
<organism evidence="9">
    <name type="scientific">Oppiella nova</name>
    <dbReference type="NCBI Taxonomy" id="334625"/>
    <lineage>
        <taxon>Eukaryota</taxon>
        <taxon>Metazoa</taxon>
        <taxon>Ecdysozoa</taxon>
        <taxon>Arthropoda</taxon>
        <taxon>Chelicerata</taxon>
        <taxon>Arachnida</taxon>
        <taxon>Acari</taxon>
        <taxon>Acariformes</taxon>
        <taxon>Sarcoptiformes</taxon>
        <taxon>Oribatida</taxon>
        <taxon>Brachypylina</taxon>
        <taxon>Oppioidea</taxon>
        <taxon>Oppiidae</taxon>
        <taxon>Oppiella</taxon>
    </lineage>
</organism>
<evidence type="ECO:0000256" key="6">
    <source>
        <dbReference type="ARBA" id="ARBA00023136"/>
    </source>
</evidence>
<dbReference type="GO" id="GO:0005886">
    <property type="term" value="C:plasma membrane"/>
    <property type="evidence" value="ECO:0007669"/>
    <property type="project" value="TreeGrafter"/>
</dbReference>
<dbReference type="EMBL" id="CAJPVJ010010489">
    <property type="protein sequence ID" value="CAG2173254.1"/>
    <property type="molecule type" value="Genomic_DNA"/>
</dbReference>
<comment type="similarity">
    <text evidence="2">Belongs to the ABC transporter superfamily. ABCG family. Eye pigment precursor importer (TC 3.A.1.204) subfamily.</text>
</comment>
<dbReference type="Proteomes" id="UP000728032">
    <property type="component" value="Unassembled WGS sequence"/>
</dbReference>
<dbReference type="AlphaFoldDB" id="A0A7R9M9N7"/>
<evidence type="ECO:0000256" key="1">
    <source>
        <dbReference type="ARBA" id="ARBA00004141"/>
    </source>
</evidence>
<evidence type="ECO:0000256" key="5">
    <source>
        <dbReference type="ARBA" id="ARBA00022989"/>
    </source>
</evidence>
<proteinExistence type="inferred from homology"/>
<feature type="chain" id="PRO_5035592320" description="ABC transporter domain-containing protein" evidence="7">
    <location>
        <begin position="25"/>
        <end position="174"/>
    </location>
</feature>
<name>A0A7R9M9N7_9ACAR</name>
<protein>
    <recommendedName>
        <fullName evidence="8">ABC transporter domain-containing protein</fullName>
    </recommendedName>
</protein>
<keyword evidence="4" id="KW-0812">Transmembrane</keyword>
<keyword evidence="5" id="KW-1133">Transmembrane helix</keyword>
<keyword evidence="3" id="KW-0813">Transport</keyword>
<dbReference type="Pfam" id="PF00005">
    <property type="entry name" value="ABC_tran"/>
    <property type="match status" value="1"/>
</dbReference>
<sequence>MSGFISSQTLVSMGVVLSAGTSLGSQMSEMSSDNRNGMSREAIHSVSISWTNIQVLTKTKKSIYNCFQTNETPKEIIRNVSGEIKAGSLLAIMGASGAGKTTLLNVLTARNLSQLSVNGVVLMNGQTVSQQTIASISSMEVIGDEELIITGCCISVAAMFSPYTTKYNKSQPCL</sequence>
<dbReference type="Gene3D" id="3.40.50.300">
    <property type="entry name" value="P-loop containing nucleotide triphosphate hydrolases"/>
    <property type="match status" value="1"/>
</dbReference>
<accession>A0A7R9M9N7</accession>
<dbReference type="InterPro" id="IPR003439">
    <property type="entry name" value="ABC_transporter-like_ATP-bd"/>
</dbReference>
<evidence type="ECO:0000313" key="10">
    <source>
        <dbReference type="Proteomes" id="UP000728032"/>
    </source>
</evidence>
<dbReference type="GO" id="GO:0042626">
    <property type="term" value="F:ATPase-coupled transmembrane transporter activity"/>
    <property type="evidence" value="ECO:0007669"/>
    <property type="project" value="TreeGrafter"/>
</dbReference>
<dbReference type="GO" id="GO:0005524">
    <property type="term" value="F:ATP binding"/>
    <property type="evidence" value="ECO:0007669"/>
    <property type="project" value="InterPro"/>
</dbReference>
<dbReference type="PANTHER" id="PTHR48041">
    <property type="entry name" value="ABC TRANSPORTER G FAMILY MEMBER 28"/>
    <property type="match status" value="1"/>
</dbReference>
<evidence type="ECO:0000256" key="4">
    <source>
        <dbReference type="ARBA" id="ARBA00022692"/>
    </source>
</evidence>
<dbReference type="InterPro" id="IPR027417">
    <property type="entry name" value="P-loop_NTPase"/>
</dbReference>
<keyword evidence="10" id="KW-1185">Reference proteome</keyword>
<evidence type="ECO:0000313" key="9">
    <source>
        <dbReference type="EMBL" id="CAD7656067.1"/>
    </source>
</evidence>
<feature type="domain" description="ABC transporter" evidence="8">
    <location>
        <begin position="78"/>
        <end position="136"/>
    </location>
</feature>
<dbReference type="EMBL" id="OC925314">
    <property type="protein sequence ID" value="CAD7656067.1"/>
    <property type="molecule type" value="Genomic_DNA"/>
</dbReference>
<keyword evidence="7" id="KW-0732">Signal</keyword>
<comment type="subcellular location">
    <subcellularLocation>
        <location evidence="1">Membrane</location>
        <topology evidence="1">Multi-pass membrane protein</topology>
    </subcellularLocation>
</comment>
<evidence type="ECO:0000256" key="3">
    <source>
        <dbReference type="ARBA" id="ARBA00022448"/>
    </source>
</evidence>
<dbReference type="OrthoDB" id="6716308at2759"/>
<keyword evidence="6" id="KW-0472">Membrane</keyword>
<gene>
    <name evidence="9" type="ORF">ONB1V03_LOCUS12707</name>
</gene>
<feature type="signal peptide" evidence="7">
    <location>
        <begin position="1"/>
        <end position="24"/>
    </location>
</feature>